<keyword evidence="3" id="KW-1185">Reference proteome</keyword>
<dbReference type="GeneID" id="100209377"/>
<dbReference type="Pfam" id="PF21002">
    <property type="entry name" value="TMEM106_N"/>
    <property type="match status" value="1"/>
</dbReference>
<reference evidence="4" key="1">
    <citation type="submission" date="2025-08" db="UniProtKB">
        <authorList>
            <consortium name="RefSeq"/>
        </authorList>
    </citation>
    <scope>IDENTIFICATION</scope>
</reference>
<keyword evidence="1" id="KW-0472">Membrane</keyword>
<sequence length="244" mass="27739">MSSLDPSFENKLLLSSNQHKSFEDGSSDYNSYLNINVQQCPTCLGKGKLTQSQADSVVALISVSDRRLRPKRTKLYLSITLLLCLVCIILIAFFFFPRSVTISIIATTSVNIYMPMDLTNIPCIKVEVTYQVDNQNYFQVHIKNFYLDIYWNKYILNTSTDVVDMVIPPRFIKKIVIPSEQLFTGAEVNKNVQIICASGWNWNLLEKFVVTADADYLSQTQQLSYTYFGYVACHNTSSSLAKLT</sequence>
<evidence type="ECO:0000313" key="4">
    <source>
        <dbReference type="RefSeq" id="XP_065667064.1"/>
    </source>
</evidence>
<proteinExistence type="predicted"/>
<dbReference type="InterPro" id="IPR009790">
    <property type="entry name" value="TMEM106"/>
</dbReference>
<evidence type="ECO:0000256" key="1">
    <source>
        <dbReference type="SAM" id="Phobius"/>
    </source>
</evidence>
<dbReference type="Proteomes" id="UP001652625">
    <property type="component" value="Chromosome 11"/>
</dbReference>
<dbReference type="PANTHER" id="PTHR28556:SF4">
    <property type="entry name" value="TRANSMEMBRANE PROTEIN 106A"/>
    <property type="match status" value="1"/>
</dbReference>
<gene>
    <name evidence="4" type="primary">LOC100209377</name>
</gene>
<name>A0ABM4CYM4_HYDVU</name>
<keyword evidence="1" id="KW-1133">Transmembrane helix</keyword>
<organism evidence="3 4">
    <name type="scientific">Hydra vulgaris</name>
    <name type="common">Hydra</name>
    <name type="synonym">Hydra attenuata</name>
    <dbReference type="NCBI Taxonomy" id="6087"/>
    <lineage>
        <taxon>Eukaryota</taxon>
        <taxon>Metazoa</taxon>
        <taxon>Cnidaria</taxon>
        <taxon>Hydrozoa</taxon>
        <taxon>Hydroidolina</taxon>
        <taxon>Anthoathecata</taxon>
        <taxon>Aplanulata</taxon>
        <taxon>Hydridae</taxon>
        <taxon>Hydra</taxon>
    </lineage>
</organism>
<evidence type="ECO:0000313" key="3">
    <source>
        <dbReference type="Proteomes" id="UP001652625"/>
    </source>
</evidence>
<protein>
    <submittedName>
        <fullName evidence="4">Transmembrane protein 106B isoform X2</fullName>
    </submittedName>
</protein>
<feature type="transmembrane region" description="Helical" evidence="1">
    <location>
        <begin position="75"/>
        <end position="96"/>
    </location>
</feature>
<dbReference type="PANTHER" id="PTHR28556">
    <property type="entry name" value="TRANSMEMBRANE PROTEIN 106B"/>
    <property type="match status" value="1"/>
</dbReference>
<dbReference type="InterPro" id="IPR048511">
    <property type="entry name" value="TMEM106_N"/>
</dbReference>
<accession>A0ABM4CYM4</accession>
<feature type="domain" description="Transmembrane protein 106 N-terminal" evidence="2">
    <location>
        <begin position="37"/>
        <end position="74"/>
    </location>
</feature>
<keyword evidence="1 4" id="KW-0812">Transmembrane</keyword>
<evidence type="ECO:0000259" key="2">
    <source>
        <dbReference type="Pfam" id="PF21002"/>
    </source>
</evidence>
<dbReference type="RefSeq" id="XP_065667064.1">
    <property type="nucleotide sequence ID" value="XM_065810992.1"/>
</dbReference>